<reference evidence="1 2" key="1">
    <citation type="submission" date="2021-06" db="EMBL/GenBank/DDBJ databases">
        <title>Caerostris extrusa draft genome.</title>
        <authorList>
            <person name="Kono N."/>
            <person name="Arakawa K."/>
        </authorList>
    </citation>
    <scope>NUCLEOTIDE SEQUENCE [LARGE SCALE GENOMIC DNA]</scope>
</reference>
<comment type="caution">
    <text evidence="1">The sequence shown here is derived from an EMBL/GenBank/DDBJ whole genome shotgun (WGS) entry which is preliminary data.</text>
</comment>
<dbReference type="AlphaFoldDB" id="A0AAV4TAP1"/>
<proteinExistence type="predicted"/>
<gene>
    <name evidence="1" type="ORF">CEXT_419741</name>
</gene>
<evidence type="ECO:0000313" key="2">
    <source>
        <dbReference type="Proteomes" id="UP001054945"/>
    </source>
</evidence>
<dbReference type="EMBL" id="BPLR01010892">
    <property type="protein sequence ID" value="GIY42749.1"/>
    <property type="molecule type" value="Genomic_DNA"/>
</dbReference>
<dbReference type="Proteomes" id="UP001054945">
    <property type="component" value="Unassembled WGS sequence"/>
</dbReference>
<protein>
    <submittedName>
        <fullName evidence="1">Uncharacterized protein</fullName>
    </submittedName>
</protein>
<keyword evidence="2" id="KW-1185">Reference proteome</keyword>
<evidence type="ECO:0000313" key="1">
    <source>
        <dbReference type="EMBL" id="GIY42749.1"/>
    </source>
</evidence>
<organism evidence="1 2">
    <name type="scientific">Caerostris extrusa</name>
    <name type="common">Bark spider</name>
    <name type="synonym">Caerostris bankana</name>
    <dbReference type="NCBI Taxonomy" id="172846"/>
    <lineage>
        <taxon>Eukaryota</taxon>
        <taxon>Metazoa</taxon>
        <taxon>Ecdysozoa</taxon>
        <taxon>Arthropoda</taxon>
        <taxon>Chelicerata</taxon>
        <taxon>Arachnida</taxon>
        <taxon>Araneae</taxon>
        <taxon>Araneomorphae</taxon>
        <taxon>Entelegynae</taxon>
        <taxon>Araneoidea</taxon>
        <taxon>Araneidae</taxon>
        <taxon>Caerostris</taxon>
    </lineage>
</organism>
<sequence>MSPERTLPKRFLSSPKHMRIRRLGASDSIKGVLNFENETADLFFYVFAFTTRAISGVSKGVQAVVPPGNERWVRDSICGTERDGRLVRVTRRFIFARMARKGLRQ</sequence>
<name>A0AAV4TAP1_CAEEX</name>
<accession>A0AAV4TAP1</accession>